<protein>
    <submittedName>
        <fullName evidence="3">Transposase</fullName>
    </submittedName>
</protein>
<dbReference type="AlphaFoldDB" id="A0A183IFR8"/>
<dbReference type="WBParaSite" id="SBAD_0000257901-mRNA-1">
    <property type="protein sequence ID" value="SBAD_0000257901-mRNA-1"/>
    <property type="gene ID" value="SBAD_0000257901"/>
</dbReference>
<gene>
    <name evidence="1" type="ORF">SBAD_LOCUS2462</name>
</gene>
<dbReference type="EMBL" id="UZAM01007238">
    <property type="protein sequence ID" value="VDO97700.1"/>
    <property type="molecule type" value="Genomic_DNA"/>
</dbReference>
<reference evidence="3" key="1">
    <citation type="submission" date="2016-06" db="UniProtKB">
        <authorList>
            <consortium name="WormBaseParasite"/>
        </authorList>
    </citation>
    <scope>IDENTIFICATION</scope>
</reference>
<sequence length="45" mass="5418">MKSDLKIRYDAESVATDFFTKRELEEVCRLKPISLCYQRFLRNGF</sequence>
<evidence type="ECO:0000313" key="2">
    <source>
        <dbReference type="Proteomes" id="UP000270296"/>
    </source>
</evidence>
<dbReference type="Proteomes" id="UP000270296">
    <property type="component" value="Unassembled WGS sequence"/>
</dbReference>
<organism evidence="3">
    <name type="scientific">Soboliphyme baturini</name>
    <dbReference type="NCBI Taxonomy" id="241478"/>
    <lineage>
        <taxon>Eukaryota</taxon>
        <taxon>Metazoa</taxon>
        <taxon>Ecdysozoa</taxon>
        <taxon>Nematoda</taxon>
        <taxon>Enoplea</taxon>
        <taxon>Dorylaimia</taxon>
        <taxon>Dioctophymatida</taxon>
        <taxon>Dioctophymatoidea</taxon>
        <taxon>Soboliphymatidae</taxon>
        <taxon>Soboliphyme</taxon>
    </lineage>
</organism>
<evidence type="ECO:0000313" key="1">
    <source>
        <dbReference type="EMBL" id="VDO97700.1"/>
    </source>
</evidence>
<accession>A0A183IFR8</accession>
<evidence type="ECO:0000313" key="3">
    <source>
        <dbReference type="WBParaSite" id="SBAD_0000257901-mRNA-1"/>
    </source>
</evidence>
<reference evidence="1 2" key="2">
    <citation type="submission" date="2018-11" db="EMBL/GenBank/DDBJ databases">
        <authorList>
            <consortium name="Pathogen Informatics"/>
        </authorList>
    </citation>
    <scope>NUCLEOTIDE SEQUENCE [LARGE SCALE GENOMIC DNA]</scope>
</reference>
<proteinExistence type="predicted"/>
<keyword evidence="2" id="KW-1185">Reference proteome</keyword>
<name>A0A183IFR8_9BILA</name>